<dbReference type="Pfam" id="PF13499">
    <property type="entry name" value="EF-hand_7"/>
    <property type="match status" value="2"/>
</dbReference>
<comment type="cofactor">
    <cofactor evidence="1">
        <name>Mg(2+)</name>
        <dbReference type="ChEBI" id="CHEBI:18420"/>
    </cofactor>
</comment>
<dbReference type="InterPro" id="IPR008271">
    <property type="entry name" value="Ser/Thr_kinase_AS"/>
</dbReference>
<evidence type="ECO:0000256" key="7">
    <source>
        <dbReference type="ARBA" id="ARBA00024334"/>
    </source>
</evidence>
<feature type="region of interest" description="Disordered" evidence="8">
    <location>
        <begin position="607"/>
        <end position="636"/>
    </location>
</feature>
<keyword evidence="5" id="KW-0418">Kinase</keyword>
<keyword evidence="3" id="KW-0808">Transferase</keyword>
<dbReference type="GO" id="GO:0004674">
    <property type="term" value="F:protein serine/threonine kinase activity"/>
    <property type="evidence" value="ECO:0007669"/>
    <property type="project" value="UniProtKB-KW"/>
</dbReference>
<evidence type="ECO:0000256" key="3">
    <source>
        <dbReference type="ARBA" id="ARBA00022679"/>
    </source>
</evidence>
<evidence type="ECO:0000256" key="1">
    <source>
        <dbReference type="ARBA" id="ARBA00001946"/>
    </source>
</evidence>
<dbReference type="SMART" id="SM00220">
    <property type="entry name" value="S_TKc"/>
    <property type="match status" value="1"/>
</dbReference>
<proteinExistence type="inferred from homology"/>
<dbReference type="GO" id="GO:0005524">
    <property type="term" value="F:ATP binding"/>
    <property type="evidence" value="ECO:0007669"/>
    <property type="project" value="UniProtKB-KW"/>
</dbReference>
<evidence type="ECO:0000259" key="10">
    <source>
        <dbReference type="PROSITE" id="PS50222"/>
    </source>
</evidence>
<dbReference type="SMART" id="SM00054">
    <property type="entry name" value="EFh"/>
    <property type="match status" value="4"/>
</dbReference>
<name>A0A7S3L0V4_9STRA</name>
<organism evidence="11">
    <name type="scientific">Amphora coffeiformis</name>
    <dbReference type="NCBI Taxonomy" id="265554"/>
    <lineage>
        <taxon>Eukaryota</taxon>
        <taxon>Sar</taxon>
        <taxon>Stramenopiles</taxon>
        <taxon>Ochrophyta</taxon>
        <taxon>Bacillariophyta</taxon>
        <taxon>Bacillariophyceae</taxon>
        <taxon>Bacillariophycidae</taxon>
        <taxon>Thalassiophysales</taxon>
        <taxon>Catenulaceae</taxon>
        <taxon>Amphora</taxon>
    </lineage>
</organism>
<dbReference type="PROSITE" id="PS50011">
    <property type="entry name" value="PROTEIN_KINASE_DOM"/>
    <property type="match status" value="1"/>
</dbReference>
<evidence type="ECO:0008006" key="12">
    <source>
        <dbReference type="Google" id="ProtNLM"/>
    </source>
</evidence>
<dbReference type="PROSITE" id="PS00108">
    <property type="entry name" value="PROTEIN_KINASE_ST"/>
    <property type="match status" value="1"/>
</dbReference>
<sequence>MTPGGEGVDVVGPLLDSVRSTRSSRSVDSDGTSTSSRRMERLQGNLMRSQQSRDPMLIYEVMEIMGEGSMGSVSRVRKRIEAVGGSARAAFVQKHGGAGGRVKCCFGWLDFLKLPSQKNLMDSSRTDDTTTTSDASGKRTSSRSTTTTAKNNRKMYRQQSSLVTYDVHKEAFYALKSIHLDRCSNKEYIDELKNEVAILRNIDHPNIVRAIETFDFKDRLYMVLELCSGGDLYTREPYTEGAAQSIVKSLFSAISYMHSRGIVHRDLKFENIMFASPNTDVVKIIDFGLSQKFASNEVLHDQVGTVYTMAPELLAGDYNEKADVWSLGVIAFMLLSSSMPFYGRDRVHVIKRIIQGKYHFKARRWASVSQEAKNFVTDTLTNNPKLRPSADEAQHSLWLRQKRRKPARSIDEEGSEEADQYEVLDKIQATMATFATYSKLKQLALMVVAYKSTTDEIGYLRDIFQQFDTLGNGEITLPEFKTLYQEHYDFSDAELETLFHGIDLDGTGVVHYIEFLAATIESHGSIDEERLAEAFDRLDCDDSGWITVQNLRDFLGDDVPESYLDEVIDEADIVRDHRISYDEFIALWNEDDDKKFRENRKQALSRHSSKISSVGSSSFDEDFTTSQRSHETDFSSTDDVTGTAVFKERKHLSVRGGWV</sequence>
<dbReference type="GO" id="GO:0005509">
    <property type="term" value="F:calcium ion binding"/>
    <property type="evidence" value="ECO:0007669"/>
    <property type="project" value="InterPro"/>
</dbReference>
<keyword evidence="6" id="KW-0067">ATP-binding</keyword>
<dbReference type="FunFam" id="1.10.238.10:FF:000001">
    <property type="entry name" value="Calmodulin 1"/>
    <property type="match status" value="1"/>
</dbReference>
<dbReference type="InterPro" id="IPR002048">
    <property type="entry name" value="EF_hand_dom"/>
</dbReference>
<dbReference type="InterPro" id="IPR000719">
    <property type="entry name" value="Prot_kinase_dom"/>
</dbReference>
<comment type="similarity">
    <text evidence="7">Belongs to the protein kinase superfamily. Ser/Thr protein kinase family. CDPK subfamily.</text>
</comment>
<dbReference type="EMBL" id="HBIM01004466">
    <property type="protein sequence ID" value="CAE0405861.1"/>
    <property type="molecule type" value="Transcribed_RNA"/>
</dbReference>
<evidence type="ECO:0000256" key="2">
    <source>
        <dbReference type="ARBA" id="ARBA00022527"/>
    </source>
</evidence>
<dbReference type="Pfam" id="PF00069">
    <property type="entry name" value="Pkinase"/>
    <property type="match status" value="1"/>
</dbReference>
<evidence type="ECO:0000259" key="9">
    <source>
        <dbReference type="PROSITE" id="PS50011"/>
    </source>
</evidence>
<feature type="region of interest" description="Disordered" evidence="8">
    <location>
        <begin position="1"/>
        <end position="51"/>
    </location>
</feature>
<dbReference type="FunFam" id="1.10.510.10:FF:000571">
    <property type="entry name" value="Maternal embryonic leucine zipper kinase"/>
    <property type="match status" value="1"/>
</dbReference>
<evidence type="ECO:0000313" key="11">
    <source>
        <dbReference type="EMBL" id="CAE0405861.1"/>
    </source>
</evidence>
<dbReference type="SUPFAM" id="SSF56112">
    <property type="entry name" value="Protein kinase-like (PK-like)"/>
    <property type="match status" value="1"/>
</dbReference>
<dbReference type="InterPro" id="IPR011009">
    <property type="entry name" value="Kinase-like_dom_sf"/>
</dbReference>
<gene>
    <name evidence="11" type="ORF">ACOF00016_LOCUS3823</name>
</gene>
<evidence type="ECO:0000256" key="5">
    <source>
        <dbReference type="ARBA" id="ARBA00022777"/>
    </source>
</evidence>
<dbReference type="InterPro" id="IPR050205">
    <property type="entry name" value="CDPK_Ser/Thr_kinases"/>
</dbReference>
<feature type="domain" description="Protein kinase" evidence="9">
    <location>
        <begin position="59"/>
        <end position="399"/>
    </location>
</feature>
<feature type="domain" description="EF-hand" evidence="10">
    <location>
        <begin position="455"/>
        <end position="490"/>
    </location>
</feature>
<dbReference type="AlphaFoldDB" id="A0A7S3L0V4"/>
<keyword evidence="4" id="KW-0547">Nucleotide-binding</keyword>
<reference evidence="11" key="1">
    <citation type="submission" date="2021-01" db="EMBL/GenBank/DDBJ databases">
        <authorList>
            <person name="Corre E."/>
            <person name="Pelletier E."/>
            <person name="Niang G."/>
            <person name="Scheremetjew M."/>
            <person name="Finn R."/>
            <person name="Kale V."/>
            <person name="Holt S."/>
            <person name="Cochrane G."/>
            <person name="Meng A."/>
            <person name="Brown T."/>
            <person name="Cohen L."/>
        </authorList>
    </citation>
    <scope>NUCLEOTIDE SEQUENCE</scope>
    <source>
        <strain evidence="11">CCMP127</strain>
    </source>
</reference>
<dbReference type="PROSITE" id="PS50222">
    <property type="entry name" value="EF_HAND_2"/>
    <property type="match status" value="2"/>
</dbReference>
<evidence type="ECO:0000256" key="6">
    <source>
        <dbReference type="ARBA" id="ARBA00022840"/>
    </source>
</evidence>
<dbReference type="PANTHER" id="PTHR24349">
    <property type="entry name" value="SERINE/THREONINE-PROTEIN KINASE"/>
    <property type="match status" value="1"/>
</dbReference>
<evidence type="ECO:0000256" key="8">
    <source>
        <dbReference type="SAM" id="MobiDB-lite"/>
    </source>
</evidence>
<dbReference type="Gene3D" id="1.10.238.10">
    <property type="entry name" value="EF-hand"/>
    <property type="match status" value="2"/>
</dbReference>
<dbReference type="Gene3D" id="1.10.510.10">
    <property type="entry name" value="Transferase(Phosphotransferase) domain 1"/>
    <property type="match status" value="1"/>
</dbReference>
<feature type="compositionally biased region" description="Low complexity" evidence="8">
    <location>
        <begin position="16"/>
        <end position="36"/>
    </location>
</feature>
<feature type="region of interest" description="Disordered" evidence="8">
    <location>
        <begin position="120"/>
        <end position="153"/>
    </location>
</feature>
<keyword evidence="2" id="KW-0723">Serine/threonine-protein kinase</keyword>
<dbReference type="Gene3D" id="3.30.200.20">
    <property type="entry name" value="Phosphorylase Kinase, domain 1"/>
    <property type="match status" value="1"/>
</dbReference>
<feature type="domain" description="EF-hand" evidence="10">
    <location>
        <begin position="526"/>
        <end position="561"/>
    </location>
</feature>
<evidence type="ECO:0000256" key="4">
    <source>
        <dbReference type="ARBA" id="ARBA00022741"/>
    </source>
</evidence>
<protein>
    <recommendedName>
        <fullName evidence="12">Calmodulin</fullName>
    </recommendedName>
</protein>
<dbReference type="InterPro" id="IPR011992">
    <property type="entry name" value="EF-hand-dom_pair"/>
</dbReference>
<dbReference type="SUPFAM" id="SSF47473">
    <property type="entry name" value="EF-hand"/>
    <property type="match status" value="1"/>
</dbReference>
<accession>A0A7S3L0V4</accession>